<evidence type="ECO:0000313" key="2">
    <source>
        <dbReference type="RefSeq" id="XP_032816812.1"/>
    </source>
</evidence>
<organism evidence="1 2">
    <name type="scientific">Petromyzon marinus</name>
    <name type="common">Sea lamprey</name>
    <dbReference type="NCBI Taxonomy" id="7757"/>
    <lineage>
        <taxon>Eukaryota</taxon>
        <taxon>Metazoa</taxon>
        <taxon>Chordata</taxon>
        <taxon>Craniata</taxon>
        <taxon>Vertebrata</taxon>
        <taxon>Cyclostomata</taxon>
        <taxon>Hyperoartia</taxon>
        <taxon>Petromyzontiformes</taxon>
        <taxon>Petromyzontidae</taxon>
        <taxon>Petromyzon</taxon>
    </lineage>
</organism>
<evidence type="ECO:0000313" key="1">
    <source>
        <dbReference type="Proteomes" id="UP001318040"/>
    </source>
</evidence>
<dbReference type="Proteomes" id="UP001318040">
    <property type="component" value="Chromosome 26"/>
</dbReference>
<dbReference type="KEGG" id="pmrn:116946084"/>
<accession>A0AAJ7THS6</accession>
<proteinExistence type="predicted"/>
<dbReference type="AlphaFoldDB" id="A0AAJ7THS6"/>
<dbReference type="RefSeq" id="XP_032816812.1">
    <property type="nucleotide sequence ID" value="XM_032960921.1"/>
</dbReference>
<protein>
    <submittedName>
        <fullName evidence="2">Uncharacterized protein LOC116946084</fullName>
    </submittedName>
</protein>
<reference evidence="2" key="1">
    <citation type="submission" date="2025-08" db="UniProtKB">
        <authorList>
            <consortium name="RefSeq"/>
        </authorList>
    </citation>
    <scope>IDENTIFICATION</scope>
    <source>
        <tissue evidence="2">Sperm</tissue>
    </source>
</reference>
<keyword evidence="1" id="KW-1185">Reference proteome</keyword>
<name>A0AAJ7THS6_PETMA</name>
<sequence length="259" mass="28314">MTQRAKATWAYWLTHTTLLVVGVAATSHGREYYGGTLHWEAEDSTPTAEGFVRIRIVSSLALHSTTKCSLNETWSCPAGSAELQVQGRYRCAGASERDGWKMLMSSFTMLTNGGTAEHRSCCWHNASLMSATETKPPLDTYGYLLASSIDPRTRSDTNQSNNSPKAAFPPLIRVNGACESEQRVVASDADGDRVRCRYARGPECPDGCGSFPNAQLLEARVLSSSCGRFPVGFFCFEPIVRRAQAAWRDLCCGEGPLLK</sequence>
<gene>
    <name evidence="2" type="primary">LOC116946084</name>
</gene>